<name>A0A2U9IHZ5_9CREN</name>
<dbReference type="EMBL" id="CP029289">
    <property type="protein sequence ID" value="AWR95648.1"/>
    <property type="molecule type" value="Genomic_DNA"/>
</dbReference>
<dbReference type="GeneID" id="36833427"/>
<dbReference type="KEGG" id="abri:DFR85_14685"/>
<sequence>MSVCEIFPIIADYTSQGKRVILVTEYSNIPVRSVFVDGKLIIGNKKYEDLALEAEKRGNKIEVEKNGIKIVAEVIEPRPSLVLVGSGTIAKEIFKLATTMGFLVEVVAEDAKEEDFPDAKFFSNTLQVIEQLSSNSFVIVANEGGKPYDIPAAFLALKSKAKYVGFLSSQKRAAYTIAQLIKMGIPQEELRERFYGPMGLDLNAKTAEEIALSALSELVLIMRKGSGKHLRDVKDPYLLLKDAMDGKITDVCNFTPIKISEK</sequence>
<accession>A0A2U9IHZ5</accession>
<dbReference type="InterPro" id="IPR052698">
    <property type="entry name" value="MoCofactor_Util/Proc"/>
</dbReference>
<feature type="domain" description="XdhC Rossmann" evidence="1">
    <location>
        <begin position="81"/>
        <end position="218"/>
    </location>
</feature>
<protein>
    <submittedName>
        <fullName evidence="2">Carbon monoxide dehydrogenase</fullName>
    </submittedName>
</protein>
<proteinExistence type="predicted"/>
<dbReference type="PANTHER" id="PTHR30388">
    <property type="entry name" value="ALDEHYDE OXIDOREDUCTASE MOLYBDENUM COFACTOR ASSEMBLY PROTEIN"/>
    <property type="match status" value="1"/>
</dbReference>
<reference evidence="2 3" key="1">
    <citation type="submission" date="2018-05" db="EMBL/GenBank/DDBJ databases">
        <title>Complete Genome Sequences of Extremely Thermoacidophilic, Metal-Mobilizing Type-Strain Members of the Archaeal Family Sulfolobaceae: Acidianus brierleyi DSM-1651T, Acidianus sulfidivorans DSM-18786T, Metallosphaera hakonensis DSM-7519T, and Metallosphaera prunae DSM-10039T.</title>
        <authorList>
            <person name="Counts J.A."/>
            <person name="Kelly R.M."/>
        </authorList>
    </citation>
    <scope>NUCLEOTIDE SEQUENCE [LARGE SCALE GENOMIC DNA]</scope>
    <source>
        <strain evidence="2 3">DSM 1651</strain>
    </source>
</reference>
<evidence type="ECO:0000259" key="1">
    <source>
        <dbReference type="Pfam" id="PF13478"/>
    </source>
</evidence>
<evidence type="ECO:0000313" key="2">
    <source>
        <dbReference type="EMBL" id="AWR95648.1"/>
    </source>
</evidence>
<dbReference type="Proteomes" id="UP000248044">
    <property type="component" value="Chromosome"/>
</dbReference>
<dbReference type="RefSeq" id="WP_110271526.1">
    <property type="nucleotide sequence ID" value="NZ_CP029289.2"/>
</dbReference>
<keyword evidence="3" id="KW-1185">Reference proteome</keyword>
<gene>
    <name evidence="2" type="ORF">DFR85_14685</name>
</gene>
<organism evidence="2 3">
    <name type="scientific">Acidianus brierleyi</name>
    <dbReference type="NCBI Taxonomy" id="41673"/>
    <lineage>
        <taxon>Archaea</taxon>
        <taxon>Thermoproteota</taxon>
        <taxon>Thermoprotei</taxon>
        <taxon>Sulfolobales</taxon>
        <taxon>Sulfolobaceae</taxon>
        <taxon>Acidianus</taxon>
    </lineage>
</organism>
<dbReference type="Gene3D" id="3.40.50.720">
    <property type="entry name" value="NAD(P)-binding Rossmann-like Domain"/>
    <property type="match status" value="1"/>
</dbReference>
<dbReference type="AlphaFoldDB" id="A0A2U9IHZ5"/>
<evidence type="ECO:0000313" key="3">
    <source>
        <dbReference type="Proteomes" id="UP000248044"/>
    </source>
</evidence>
<dbReference type="Pfam" id="PF13478">
    <property type="entry name" value="XdhC_C"/>
    <property type="match status" value="1"/>
</dbReference>
<dbReference type="PANTHER" id="PTHR30388:SF6">
    <property type="entry name" value="XANTHINE DEHYDROGENASE SUBUNIT A-RELATED"/>
    <property type="match status" value="1"/>
</dbReference>
<dbReference type="OrthoDB" id="33067at2157"/>
<dbReference type="InterPro" id="IPR027051">
    <property type="entry name" value="XdhC_Rossmann_dom"/>
</dbReference>